<keyword evidence="3" id="KW-0645">Protease</keyword>
<dbReference type="Proteomes" id="UP000885779">
    <property type="component" value="Unassembled WGS sequence"/>
</dbReference>
<feature type="chain" id="PRO_5030998428" evidence="1">
    <location>
        <begin position="21"/>
        <end position="296"/>
    </location>
</feature>
<dbReference type="InterPro" id="IPR043738">
    <property type="entry name" value="DUF5683"/>
</dbReference>
<sequence length="296" mass="33467">MNRPLIIVLLLLPAFLHAQSALKTFQRSLAFSSRQQKNMLFFADSTESPPDSMRSAKALQKDKSYLVVSGFPEQAQVFMNRDKMLPGDTPRSIRTGRWVLGTIPVHRTELPAGVYNVAVSKSGYESQSFKLWLKPAETTKLTVTLKPKSRTKALAYSLLYPGAGQFYSERNPAAIAFMVLETCALAGIALSTKELESKLIEFDDARYRYRANIDLQLMDDYYAEVESKYAQVKDVERIRDNFIIAAVSVYVLNLMDVYLFWPFKHLKVQPSVHSTGSIFDGSPKAPRWAVRLSFAM</sequence>
<gene>
    <name evidence="3" type="ORF">ENK44_02015</name>
</gene>
<proteinExistence type="predicted"/>
<evidence type="ECO:0000313" key="3">
    <source>
        <dbReference type="EMBL" id="HGY54456.1"/>
    </source>
</evidence>
<dbReference type="EMBL" id="DRQG01000020">
    <property type="protein sequence ID" value="HGY54456.1"/>
    <property type="molecule type" value="Genomic_DNA"/>
</dbReference>
<accession>A0A7V4TXW2</accession>
<name>A0A7V4TXW2_CALAY</name>
<dbReference type="AlphaFoldDB" id="A0A7V4TXW2"/>
<protein>
    <submittedName>
        <fullName evidence="3">Carboxypeptidase regulatory-like domain-containing protein</fullName>
    </submittedName>
</protein>
<keyword evidence="3" id="KW-0378">Hydrolase</keyword>
<organism evidence="3">
    <name type="scientific">Caldithrix abyssi</name>
    <dbReference type="NCBI Taxonomy" id="187145"/>
    <lineage>
        <taxon>Bacteria</taxon>
        <taxon>Pseudomonadati</taxon>
        <taxon>Calditrichota</taxon>
        <taxon>Calditrichia</taxon>
        <taxon>Calditrichales</taxon>
        <taxon>Calditrichaceae</taxon>
        <taxon>Caldithrix</taxon>
    </lineage>
</organism>
<evidence type="ECO:0000256" key="1">
    <source>
        <dbReference type="SAM" id="SignalP"/>
    </source>
</evidence>
<feature type="domain" description="DUF5683" evidence="2">
    <location>
        <begin position="147"/>
        <end position="270"/>
    </location>
</feature>
<feature type="signal peptide" evidence="1">
    <location>
        <begin position="1"/>
        <end position="20"/>
    </location>
</feature>
<keyword evidence="3" id="KW-0121">Carboxypeptidase</keyword>
<keyword evidence="1" id="KW-0732">Signal</keyword>
<dbReference type="GO" id="GO:0004180">
    <property type="term" value="F:carboxypeptidase activity"/>
    <property type="evidence" value="ECO:0007669"/>
    <property type="project" value="UniProtKB-KW"/>
</dbReference>
<dbReference type="Pfam" id="PF18935">
    <property type="entry name" value="DUF5683"/>
    <property type="match status" value="1"/>
</dbReference>
<comment type="caution">
    <text evidence="3">The sequence shown here is derived from an EMBL/GenBank/DDBJ whole genome shotgun (WGS) entry which is preliminary data.</text>
</comment>
<evidence type="ECO:0000259" key="2">
    <source>
        <dbReference type="Pfam" id="PF18935"/>
    </source>
</evidence>
<reference evidence="3" key="1">
    <citation type="journal article" date="2020" name="mSystems">
        <title>Genome- and Community-Level Interaction Insights into Carbon Utilization and Element Cycling Functions of Hydrothermarchaeota in Hydrothermal Sediment.</title>
        <authorList>
            <person name="Zhou Z."/>
            <person name="Liu Y."/>
            <person name="Xu W."/>
            <person name="Pan J."/>
            <person name="Luo Z.H."/>
            <person name="Li M."/>
        </authorList>
    </citation>
    <scope>NUCLEOTIDE SEQUENCE [LARGE SCALE GENOMIC DNA]</scope>
    <source>
        <strain evidence="3">HyVt-577</strain>
    </source>
</reference>